<keyword evidence="5 7" id="KW-0862">Zinc</keyword>
<keyword evidence="6 7" id="KW-0665">Pyrimidine biosynthesis</keyword>
<dbReference type="GO" id="GO:0008270">
    <property type="term" value="F:zinc ion binding"/>
    <property type="evidence" value="ECO:0007669"/>
    <property type="project" value="UniProtKB-UniRule"/>
</dbReference>
<evidence type="ECO:0000256" key="3">
    <source>
        <dbReference type="ARBA" id="ARBA00022723"/>
    </source>
</evidence>
<dbReference type="SUPFAM" id="SSF51556">
    <property type="entry name" value="Metallo-dependent hydrolases"/>
    <property type="match status" value="1"/>
</dbReference>
<feature type="binding site" evidence="7">
    <location>
        <position position="325"/>
    </location>
    <ligand>
        <name>substrate</name>
    </ligand>
</feature>
<keyword evidence="3 7" id="KW-0479">Metal-binding</keyword>
<feature type="binding site" evidence="7">
    <location>
        <begin position="78"/>
        <end position="80"/>
    </location>
    <ligand>
        <name>substrate</name>
    </ligand>
</feature>
<dbReference type="Proteomes" id="UP001302719">
    <property type="component" value="Chromosome"/>
</dbReference>
<evidence type="ECO:0000256" key="2">
    <source>
        <dbReference type="ARBA" id="ARBA00010286"/>
    </source>
</evidence>
<evidence type="ECO:0000256" key="5">
    <source>
        <dbReference type="ARBA" id="ARBA00022833"/>
    </source>
</evidence>
<dbReference type="RefSeq" id="WP_312641414.1">
    <property type="nucleotide sequence ID" value="NZ_CP116967.1"/>
</dbReference>
<dbReference type="GO" id="GO:0006145">
    <property type="term" value="P:purine nucleobase catabolic process"/>
    <property type="evidence" value="ECO:0007669"/>
    <property type="project" value="TreeGrafter"/>
</dbReference>
<evidence type="ECO:0000259" key="8">
    <source>
        <dbReference type="Pfam" id="PF07969"/>
    </source>
</evidence>
<comment type="function">
    <text evidence="1 7">Catalyzes the reversible cyclization of carbamoyl aspartate to dihydroorotate.</text>
</comment>
<evidence type="ECO:0000256" key="4">
    <source>
        <dbReference type="ARBA" id="ARBA00022801"/>
    </source>
</evidence>
<feature type="domain" description="Amidohydrolase 3" evidence="8">
    <location>
        <begin position="357"/>
        <end position="437"/>
    </location>
</feature>
<dbReference type="Gene3D" id="2.30.40.10">
    <property type="entry name" value="Urease, subunit C, domain 1"/>
    <property type="match status" value="1"/>
</dbReference>
<accession>A0AA96JR65</accession>
<feature type="domain" description="Dihydroorotase catalytic" evidence="9">
    <location>
        <begin position="67"/>
        <end position="252"/>
    </location>
</feature>
<dbReference type="InterPro" id="IPR032466">
    <property type="entry name" value="Metal_Hydrolase"/>
</dbReference>
<evidence type="ECO:0000256" key="7">
    <source>
        <dbReference type="HAMAP-Rule" id="MF_00220"/>
    </source>
</evidence>
<dbReference type="HAMAP" id="MF_00220_B">
    <property type="entry name" value="PyrC_classI_B"/>
    <property type="match status" value="1"/>
</dbReference>
<dbReference type="GO" id="GO:0004151">
    <property type="term" value="F:dihydroorotase activity"/>
    <property type="evidence" value="ECO:0007669"/>
    <property type="project" value="UniProtKB-UniRule"/>
</dbReference>
<reference evidence="10 11" key="1">
    <citation type="submission" date="2023-01" db="EMBL/GenBank/DDBJ databases">
        <title>Cultivation and genomic characterization of new, ubiquitous marine nitrite-oxidizing bacteria from the Nitrospirales.</title>
        <authorList>
            <person name="Mueller A.J."/>
            <person name="Daebeler A."/>
            <person name="Herbold C.W."/>
            <person name="Kirkegaard R.H."/>
            <person name="Daims H."/>
        </authorList>
    </citation>
    <scope>NUCLEOTIDE SEQUENCE [LARGE SCALE GENOMIC DNA]</scope>
    <source>
        <strain evidence="10 11">VA</strain>
    </source>
</reference>
<dbReference type="InterPro" id="IPR004722">
    <property type="entry name" value="DHOase"/>
</dbReference>
<keyword evidence="11" id="KW-1185">Reference proteome</keyword>
<dbReference type="Gene3D" id="3.20.20.140">
    <property type="entry name" value="Metal-dependent hydrolases"/>
    <property type="match status" value="1"/>
</dbReference>
<dbReference type="InterPro" id="IPR013108">
    <property type="entry name" value="Amidohydro_3"/>
</dbReference>
<feature type="binding site" evidence="7">
    <location>
        <position position="195"/>
    </location>
    <ligand>
        <name>Zn(2+)</name>
        <dbReference type="ChEBI" id="CHEBI:29105"/>
        <label>2</label>
    </ligand>
</feature>
<feature type="binding site" evidence="7">
    <location>
        <position position="294"/>
    </location>
    <ligand>
        <name>substrate</name>
    </ligand>
</feature>
<dbReference type="Pfam" id="PF12890">
    <property type="entry name" value="DHOase"/>
    <property type="match status" value="1"/>
</dbReference>
<evidence type="ECO:0000256" key="6">
    <source>
        <dbReference type="ARBA" id="ARBA00022975"/>
    </source>
</evidence>
<feature type="binding site" evidence="7">
    <location>
        <begin position="339"/>
        <end position="340"/>
    </location>
    <ligand>
        <name>substrate</name>
    </ligand>
</feature>
<evidence type="ECO:0000256" key="1">
    <source>
        <dbReference type="ARBA" id="ARBA00002368"/>
    </source>
</evidence>
<evidence type="ECO:0000313" key="10">
    <source>
        <dbReference type="EMBL" id="WNM57207.1"/>
    </source>
</evidence>
<dbReference type="CDD" id="cd01317">
    <property type="entry name" value="DHOase_IIa"/>
    <property type="match status" value="1"/>
</dbReference>
<comment type="cofactor">
    <cofactor evidence="7">
        <name>Zn(2+)</name>
        <dbReference type="ChEBI" id="CHEBI:29105"/>
    </cofactor>
    <text evidence="7">Binds 2 Zn(2+) ions per subunit.</text>
</comment>
<sequence>MTKKTGHSSTSSHLLCIQGGIVIDPGHVNGRADVLIQDGTILEVGFPLTNPLCQDSSVTILEANGWIVAPGLVDLHCHLREPGFEYKETIATGAASAVAGGFTTICCMPNTQPVNDNAAITKFMLAQGQQAGKARVFPIGAITKKSEGEELADIGELVDAGCVAISDDGRPVMNSLVMRRALEYAKAFGIPVVDHCEDLHLTDGGCMNEGMVSTELGMPGIPDASEEVMVARNLALADLTGVHVHLAHLSTARSVELVRHAKGQGLPVSAEVCPHHFSITEEAVRCYNSNAKMNPPLRTDEDVQALKQGLVDGTIDAIATDHAPHALQEKQLEFDTAPFGIVGFETALPLTLRLVHEGVLSLEQALDKLTRSPAQLFHLPVGSLQPGSHADIVVFDPHEEWVVDPTKFFSKSQNTPFGGWTVKGKVKMTLVDGRMVYDAR</sequence>
<dbReference type="AlphaFoldDB" id="A0AA96JR65"/>
<feature type="binding site" evidence="7">
    <location>
        <position position="168"/>
    </location>
    <ligand>
        <name>Zn(2+)</name>
        <dbReference type="ChEBI" id="CHEBI:29105"/>
        <label>1</label>
    </ligand>
</feature>
<feature type="active site" evidence="7">
    <location>
        <position position="321"/>
    </location>
</feature>
<dbReference type="Pfam" id="PF07969">
    <property type="entry name" value="Amidohydro_3"/>
    <property type="match status" value="1"/>
</dbReference>
<feature type="binding site" evidence="7">
    <location>
        <position position="168"/>
    </location>
    <ligand>
        <name>Zn(2+)</name>
        <dbReference type="ChEBI" id="CHEBI:29105"/>
        <label>2</label>
    </ligand>
</feature>
<dbReference type="InterPro" id="IPR050138">
    <property type="entry name" value="DHOase/Allantoinase_Hydrolase"/>
</dbReference>
<dbReference type="EMBL" id="CP116967">
    <property type="protein sequence ID" value="WNM57207.1"/>
    <property type="molecule type" value="Genomic_DNA"/>
</dbReference>
<dbReference type="GO" id="GO:0005737">
    <property type="term" value="C:cytoplasm"/>
    <property type="evidence" value="ECO:0007669"/>
    <property type="project" value="TreeGrafter"/>
</dbReference>
<proteinExistence type="inferred from homology"/>
<evidence type="ECO:0000313" key="11">
    <source>
        <dbReference type="Proteomes" id="UP001302719"/>
    </source>
</evidence>
<dbReference type="PROSITE" id="PS00483">
    <property type="entry name" value="DIHYDROOROTASE_2"/>
    <property type="match status" value="1"/>
</dbReference>
<dbReference type="InterPro" id="IPR011059">
    <property type="entry name" value="Metal-dep_hydrolase_composite"/>
</dbReference>
<comment type="similarity">
    <text evidence="2 7">Belongs to the metallo-dependent hydrolases superfamily. DHOase family. Class I DHOase subfamily.</text>
</comment>
<evidence type="ECO:0000259" key="9">
    <source>
        <dbReference type="Pfam" id="PF12890"/>
    </source>
</evidence>
<feature type="binding site" evidence="7">
    <location>
        <position position="78"/>
    </location>
    <ligand>
        <name>Zn(2+)</name>
        <dbReference type="ChEBI" id="CHEBI:29105"/>
        <label>1</label>
    </ligand>
</feature>
<feature type="binding site" evidence="7">
    <location>
        <position position="321"/>
    </location>
    <ligand>
        <name>Zn(2+)</name>
        <dbReference type="ChEBI" id="CHEBI:29105"/>
        <label>1</label>
    </ligand>
</feature>
<gene>
    <name evidence="7" type="primary">pyrC</name>
    <name evidence="10" type="ORF">PP769_14650</name>
</gene>
<dbReference type="InterPro" id="IPR024403">
    <property type="entry name" value="DHOase_cat"/>
</dbReference>
<dbReference type="PANTHER" id="PTHR43668">
    <property type="entry name" value="ALLANTOINASE"/>
    <property type="match status" value="1"/>
</dbReference>
<dbReference type="NCBIfam" id="TIGR00857">
    <property type="entry name" value="pyrC_multi"/>
    <property type="match status" value="1"/>
</dbReference>
<dbReference type="InterPro" id="IPR002195">
    <property type="entry name" value="Dihydroorotase_CS"/>
</dbReference>
<feature type="binding site" evidence="7">
    <location>
        <position position="76"/>
    </location>
    <ligand>
        <name>Zn(2+)</name>
        <dbReference type="ChEBI" id="CHEBI:29105"/>
        <label>1</label>
    </ligand>
</feature>
<comment type="catalytic activity">
    <reaction evidence="7">
        <text>(S)-dihydroorotate + H2O = N-carbamoyl-L-aspartate + H(+)</text>
        <dbReference type="Rhea" id="RHEA:24296"/>
        <dbReference type="ChEBI" id="CHEBI:15377"/>
        <dbReference type="ChEBI" id="CHEBI:15378"/>
        <dbReference type="ChEBI" id="CHEBI:30864"/>
        <dbReference type="ChEBI" id="CHEBI:32814"/>
        <dbReference type="EC" id="3.5.2.3"/>
    </reaction>
</comment>
<dbReference type="PANTHER" id="PTHR43668:SF2">
    <property type="entry name" value="ALLANTOINASE"/>
    <property type="match status" value="1"/>
</dbReference>
<dbReference type="SUPFAM" id="SSF51338">
    <property type="entry name" value="Composite domain of metallo-dependent hydrolases"/>
    <property type="match status" value="1"/>
</dbReference>
<comment type="pathway">
    <text evidence="7">Pyrimidine metabolism; UMP biosynthesis via de novo pathway; (S)-dihydroorotate from bicarbonate: step 3/3.</text>
</comment>
<dbReference type="GO" id="GO:0044205">
    <property type="term" value="P:'de novo' UMP biosynthetic process"/>
    <property type="evidence" value="ECO:0007669"/>
    <property type="project" value="UniProtKB-UniRule"/>
</dbReference>
<dbReference type="KEGG" id="nall:PP769_14650"/>
<name>A0AA96JR65_9BACT</name>
<feature type="binding site" evidence="7">
    <location>
        <position position="248"/>
    </location>
    <ligand>
        <name>Zn(2+)</name>
        <dbReference type="ChEBI" id="CHEBI:29105"/>
        <label>2</label>
    </ligand>
</feature>
<dbReference type="GO" id="GO:0004038">
    <property type="term" value="F:allantoinase activity"/>
    <property type="evidence" value="ECO:0007669"/>
    <property type="project" value="TreeGrafter"/>
</dbReference>
<protein>
    <recommendedName>
        <fullName evidence="7">Dihydroorotase</fullName>
        <shortName evidence="7">DHOase</shortName>
        <ecNumber evidence="7">3.5.2.3</ecNumber>
    </recommendedName>
</protein>
<organism evidence="10 11">
    <name type="scientific">Candidatus Nitrospira allomarina</name>
    <dbReference type="NCBI Taxonomy" id="3020900"/>
    <lineage>
        <taxon>Bacteria</taxon>
        <taxon>Pseudomonadati</taxon>
        <taxon>Nitrospirota</taxon>
        <taxon>Nitrospiria</taxon>
        <taxon>Nitrospirales</taxon>
        <taxon>Nitrospiraceae</taxon>
        <taxon>Nitrospira</taxon>
    </lineage>
</organism>
<keyword evidence="4 7" id="KW-0378">Hydrolase</keyword>
<feature type="binding site" evidence="7">
    <location>
        <position position="110"/>
    </location>
    <ligand>
        <name>substrate</name>
    </ligand>
</feature>
<dbReference type="EC" id="3.5.2.3" evidence="7"/>